<gene>
    <name evidence="1" type="ORF">APZ42_006561</name>
</gene>
<sequence>GILSRGDDIQDCIICTNIGFNSENLLKKGIQLITVNTDDEMFKFRRHPVARYKIKIAPGHAFWGKLRQVNVEEPATKLKRNATDNEINGFFDKFVFVVNTPNEVTLETCWIGSRRNNRIL</sequence>
<organism evidence="1 2">
    <name type="scientific">Daphnia magna</name>
    <dbReference type="NCBI Taxonomy" id="35525"/>
    <lineage>
        <taxon>Eukaryota</taxon>
        <taxon>Metazoa</taxon>
        <taxon>Ecdysozoa</taxon>
        <taxon>Arthropoda</taxon>
        <taxon>Crustacea</taxon>
        <taxon>Branchiopoda</taxon>
        <taxon>Diplostraca</taxon>
        <taxon>Cladocera</taxon>
        <taxon>Anomopoda</taxon>
        <taxon>Daphniidae</taxon>
        <taxon>Daphnia</taxon>
    </lineage>
</organism>
<protein>
    <submittedName>
        <fullName evidence="1">Uncharacterized protein</fullName>
    </submittedName>
</protein>
<accession>A0A164FTM8</accession>
<evidence type="ECO:0000313" key="2">
    <source>
        <dbReference type="Proteomes" id="UP000076858"/>
    </source>
</evidence>
<evidence type="ECO:0000313" key="1">
    <source>
        <dbReference type="EMBL" id="KZR98151.1"/>
    </source>
</evidence>
<dbReference type="AlphaFoldDB" id="A0A164FTM8"/>
<feature type="non-terminal residue" evidence="1">
    <location>
        <position position="1"/>
    </location>
</feature>
<name>A0A164FTM8_9CRUS</name>
<dbReference type="EMBL" id="LRGB01018219">
    <property type="protein sequence ID" value="KZR98151.1"/>
    <property type="molecule type" value="Genomic_DNA"/>
</dbReference>
<proteinExistence type="predicted"/>
<dbReference type="OrthoDB" id="6745084at2759"/>
<dbReference type="Proteomes" id="UP000076858">
    <property type="component" value="Unassembled WGS sequence"/>
</dbReference>
<comment type="caution">
    <text evidence="1">The sequence shown here is derived from an EMBL/GenBank/DDBJ whole genome shotgun (WGS) entry which is preliminary data.</text>
</comment>
<reference evidence="1 2" key="1">
    <citation type="submission" date="2016-03" db="EMBL/GenBank/DDBJ databases">
        <title>EvidentialGene: Evidence-directed Construction of Genes on Genomes.</title>
        <authorList>
            <person name="Gilbert D.G."/>
            <person name="Choi J.-H."/>
            <person name="Mockaitis K."/>
            <person name="Colbourne J."/>
            <person name="Pfrender M."/>
        </authorList>
    </citation>
    <scope>NUCLEOTIDE SEQUENCE [LARGE SCALE GENOMIC DNA]</scope>
    <source>
        <strain evidence="1 2">Xinb3</strain>
        <tissue evidence="1">Complete organism</tissue>
    </source>
</reference>
<keyword evidence="2" id="KW-1185">Reference proteome</keyword>